<accession>A0A1G9H3W2</accession>
<name>A0A1G9H3W2_9BACT</name>
<dbReference type="InterPro" id="IPR048813">
    <property type="entry name" value="GP7-like"/>
</dbReference>
<dbReference type="AlphaFoldDB" id="A0A1G9H3W2"/>
<dbReference type="Pfam" id="PF20911">
    <property type="entry name" value="GP7"/>
    <property type="match status" value="1"/>
</dbReference>
<proteinExistence type="predicted"/>
<dbReference type="RefSeq" id="WP_092160667.1">
    <property type="nucleotide sequence ID" value="NZ_FNGA01000003.1"/>
</dbReference>
<dbReference type="STRING" id="246191.SAMN05660337_1995"/>
<dbReference type="NCBIfam" id="NF045672">
    <property type="entry name" value="MCP_gp7_epsi_15"/>
    <property type="match status" value="1"/>
</dbReference>
<keyword evidence="2" id="KW-1185">Reference proteome</keyword>
<gene>
    <name evidence="1" type="ORF">SAMN05660337_1995</name>
</gene>
<protein>
    <submittedName>
        <fullName evidence="1">Uncharacterized protein</fullName>
    </submittedName>
</protein>
<dbReference type="EMBL" id="FNGA01000003">
    <property type="protein sequence ID" value="SDL07589.1"/>
    <property type="molecule type" value="Genomic_DNA"/>
</dbReference>
<evidence type="ECO:0000313" key="1">
    <source>
        <dbReference type="EMBL" id="SDL07589.1"/>
    </source>
</evidence>
<organism evidence="1 2">
    <name type="scientific">Maridesulfovibrio ferrireducens</name>
    <dbReference type="NCBI Taxonomy" id="246191"/>
    <lineage>
        <taxon>Bacteria</taxon>
        <taxon>Pseudomonadati</taxon>
        <taxon>Thermodesulfobacteriota</taxon>
        <taxon>Desulfovibrionia</taxon>
        <taxon>Desulfovibrionales</taxon>
        <taxon>Desulfovibrionaceae</taxon>
        <taxon>Maridesulfovibrio</taxon>
    </lineage>
</organism>
<dbReference type="Proteomes" id="UP000199053">
    <property type="component" value="Unassembled WGS sequence"/>
</dbReference>
<reference evidence="2" key="1">
    <citation type="submission" date="2016-10" db="EMBL/GenBank/DDBJ databases">
        <authorList>
            <person name="Varghese N."/>
            <person name="Submissions S."/>
        </authorList>
    </citation>
    <scope>NUCLEOTIDE SEQUENCE [LARGE SCALE GENOMIC DNA]</scope>
    <source>
        <strain evidence="2">DSM 16995</strain>
    </source>
</reference>
<sequence>MGTIGNNALTLAEWSTRVDPSGDVAAVVETLSQTNEILEDAAWVEGNLPTGHRTTVRTDLPTVSWRKLNYGIKPSKSRTKQVDDTCGMLESYAEMDKALSELNGNTSTFRISEERAFLEAMNQEFADTFVYGDTALEPEKYLGLSPRFSNLEHDNVVNFGGTGDNCTSIWIVCWSDQTVHFTFPKGSTGGLTHKDLGEVTLEDANGGKYQGLRTHFKWTPGLVVRDWRYVMRVASIDTTNFGTESLRHALIQALNKIPNTNMGKTVIYCNQTIKTQLDIEASDKNNVMLKTENWEGKPVTTFWGCPIRRVDSILNTESAIIA</sequence>
<dbReference type="OrthoDB" id="1630256at2"/>
<evidence type="ECO:0000313" key="2">
    <source>
        <dbReference type="Proteomes" id="UP000199053"/>
    </source>
</evidence>